<feature type="region of interest" description="Disordered" evidence="2">
    <location>
        <begin position="2984"/>
        <end position="3030"/>
    </location>
</feature>
<feature type="compositionally biased region" description="Basic and acidic residues" evidence="2">
    <location>
        <begin position="2583"/>
        <end position="2642"/>
    </location>
</feature>
<proteinExistence type="predicted"/>
<organism evidence="3">
    <name type="scientific">Hanusia phi</name>
    <dbReference type="NCBI Taxonomy" id="3032"/>
    <lineage>
        <taxon>Eukaryota</taxon>
        <taxon>Cryptophyceae</taxon>
        <taxon>Pyrenomonadales</taxon>
        <taxon>Geminigeraceae</taxon>
        <taxon>Hanusia</taxon>
    </lineage>
</organism>
<feature type="compositionally biased region" description="Basic and acidic residues" evidence="2">
    <location>
        <begin position="3097"/>
        <end position="3109"/>
    </location>
</feature>
<reference evidence="3" key="1">
    <citation type="submission" date="2021-01" db="EMBL/GenBank/DDBJ databases">
        <authorList>
            <person name="Corre E."/>
            <person name="Pelletier E."/>
            <person name="Niang G."/>
            <person name="Scheremetjew M."/>
            <person name="Finn R."/>
            <person name="Kale V."/>
            <person name="Holt S."/>
            <person name="Cochrane G."/>
            <person name="Meng A."/>
            <person name="Brown T."/>
            <person name="Cohen L."/>
        </authorList>
    </citation>
    <scope>NUCLEOTIDE SEQUENCE</scope>
    <source>
        <strain evidence="3">CCMP325</strain>
    </source>
</reference>
<feature type="coiled-coil region" evidence="1">
    <location>
        <begin position="1226"/>
        <end position="1253"/>
    </location>
</feature>
<feature type="compositionally biased region" description="Basic and acidic residues" evidence="2">
    <location>
        <begin position="2984"/>
        <end position="3018"/>
    </location>
</feature>
<accession>A0A7S0NF58</accession>
<feature type="compositionally biased region" description="Polar residues" evidence="2">
    <location>
        <begin position="1769"/>
        <end position="1781"/>
    </location>
</feature>
<dbReference type="SUPFAM" id="SSF57184">
    <property type="entry name" value="Growth factor receptor domain"/>
    <property type="match status" value="1"/>
</dbReference>
<evidence type="ECO:0000256" key="1">
    <source>
        <dbReference type="SAM" id="Coils"/>
    </source>
</evidence>
<evidence type="ECO:0000256" key="2">
    <source>
        <dbReference type="SAM" id="MobiDB-lite"/>
    </source>
</evidence>
<feature type="region of interest" description="Disordered" evidence="2">
    <location>
        <begin position="2836"/>
        <end position="2864"/>
    </location>
</feature>
<sequence length="3340" mass="376773">MGYLCKGGDVHWNDNSTLLCPLGHYCPAGSADPTPCPPGTYNNILGKGSVSDCLPCLAGRYCPTAAVATDNLTDCDEGFYCPNAFGTFPTSQIIKKFEAPLWCGVMDTLDIVNVPVGSSVAAPQQYICPVGHACPKGSGDPILCCTATASEYGSCARYQPGKGSNSCYKCPGGRNCIQKAMGNSLVVKSVTCPLGYFCELGNLPQICPLGTYGNREGLSVVEECIPCMPGFFCNNGRIQGQCEAGFWCSGRAHCSNPGGNATCEREVVGIGGGTLVNDLCPPGSYCPPGTSAPLRCPAGTYIERSSPSYPGRYLCDCLDCEAGSMCTEGTSSLEPCPKGFFCANSRNSSREYVRESCIESKRSCSAHPMPEPCPPGTFQPDVGKSSNEDCLICGNFSSAVDYRGYYCPSFNSSKQLLCPAGHYCPPGTEDAIPCPDGQYLERTGGQTIEDCKICPGGAYCRNGTVTPISCDEGTFCPNGSSVPTTCPGGYYCPARSDRQMPCPPGTFCTEPSVSPQICPPGTFCPWRSEAAYLCPLGTYAEPNATINRTSIEIACSPCPRGYFGADPKRTSCELCWPGYMCYGSTIRGDPVNATSDMGEICPVGYYCERGSYQATPCPAGTYSKDPAQGSSASCIQCPRDSFNDKPGQATCIPCGGSAVSRNDSLECQCKGANRVFQPFDSACRCMAGYTVYNGLGEAQTDAATSDGVTDCEAIVMPRCGPTEIRSPSGACASACPDTSCELPPCYCIKGIDICNNTCPIYQIPKAEKIQIDSTVGTALTCTCVCRNDSTPDQCIDPNEFPEQKTYEIIVDKAGNSVLKVITTSENRTYLLGIKVQTSSSDTAQAKFLSTSNEGFTGVLDIPTTYFDDLGLQECVMNPDQVCVEKQSLRSKGSSESKVQTMRRNRLRANTASSAVIGVQSPIMCLKAGAGVMWTIAGSLSDSSVHYPVYVSDSLLNTNPTFDYGAFVTLKDQVLRGNNVSTFFFQFDTPGIYVFRDSVEQSKQAVIGVVAPVLDCPKAFETNQIQPMSIDILKSFPTSEKETVINPDYKFITIVALSILIIFVVAVFLNVVRNQLGWGKSLTNRPKFRSHGSKQDYHSIATRKERLRVGMEVGSVKTIDASLESTELRGFSVSMLYDKLEDQNSLVSEQLTQQKQDIREFYEKVTRETATLRGLVDRNRNIGFTEDEIHKANDRKISILDEINRRKEIGLAGTALFEEAMKSAFSKVETINILQRLQDNLEKFNENYLSEIQQPEGNISKPILDELDDAVRQNIPALPNFQEFDEHGATLLSGSRQPFSKKDLFDSEGDLKIIPGVMEIDRATKLAKPMKGLEMMTGKGQIVPVPDNCCIHPISGKVIPMEGNVYFDPRRRCFNFLSCMDFKSLVAGPLPYICNRQNSKSLCYPDAAPYLHLISKKDRGFPLNESRTMLDPFTGLRVPVLGITSHVTTGEIHAVGGSMIDPVTCLLKPIRMGELMEDPDSKQVCMITGLMISEETGMVVPLGSRRTNEQGIVKHFIPGSDFVDIFSEESLVMGSTIANPLNIKRVIPSGSHELYGLRNAKLDLERDMLDRLSKLKGKIFAILPNDVKSLHNMGSKLMEVNRRMIEKTRIWSNFVIQQHVEMQTMAENGGKIGKKYDFVLAEELPLLIGCRYYDDTSRHEIVVLDVEVDEATQLFEGLGCTVIDPISGNIVPAVFGGRMKDPHSRNVIPVNAIKRDPSTFQVVPLSNLSSPSTAIETIGANDSFSLINELLKKLAENQTSSAALQSVMQKLQNKPSANNPQPYSDDEFEESEEESEQTDDADATSAHDADATSEPSSVSELDLEVLDPDQIYMRELRKKGQHILTILSQIICDDPEGLAKAVQELETYHYSKIEEFMQKMNKHFTEREEANRLVAESSGNEIAGQARSIQNEILHDVFESDKELVKELFARLHLENLEALVKSRKNEFLQDINGAQNVTTGERTKARIAKELENKLVHDSDILRNESLNQFWNFLEEAHDDFVSSLTDSKMSKEKLMETVKSHGDSINNFYDSIERDLEDQLEQLLMEKETAVSKKIALLDAHVHGRTGKVLWKKLKIVFQLTRLKGLKKHDIQQILPDESRLKEYEQALNEYSESKLQSFEEQLESEIQGKASQYDEEFLHKLERGEVEDPDTVKELLQNHESERQHLLERLQLDKMSQMEDLKRQLQERREKKMNKLKAEIHDKAAQQQGSGMTEEGSKLFQIQADLLIEQEIEIAKLESALTKQECSEISEVRNHHLLTFEAERATLKEANEGIQAAANDSERAKLISEHEIMLAKQTLMQNVARGKSEDDLRNRLSERRKKREQFLQLQHERQNEMVASGKESESIANEVNNFKKETALVLKHEQERANELRELLLHAQSEIEMLKDELKMQVKKQIEEKQRKIERDLSACSDQRREELLRQHSDDVERLRNMEQADAARQLANLEKNLQSKNAKKKKKMEQTHAKQMKELKTQLENEKIQHLTAEEISSSVQKEFEDKERIEAENISKKMEEQKKKVIAEANEEFMMKISNDLSEDEKQKLISQHEENLAKLSKYIDKENARRQEALQAQLMEKRRKKEERMMARKLQKEKQDDIVNKQRQELEQLEREQEKERQEQLKRLEEELQKEKDEELQKMLAEEANAAASVAEQDDARVQQSDMQISASVEDTEKEKLLEEAHNKESAIRNQASLDRQKQEQDLQQRLEKKKEKRMLELKRKQEAEIEQKLYEHVEEASKMLELNAAEQKAEKDAEVDEMVDAGLDLYVDKTVEDDFEKRLEEERQNLQNELEKMKEEQERMKREILEKQDLEMKKLEEEMQKDQEAFEQALMAEQQKKAEELKQKRQEMERELQMKADSATAEERDLLIQQHEEKMKMLEQEEAMKKLSTEEELKAKVAQRKEKKRKQQQKRANESLQLLLSEQKERESELKEVMRQKQVDDMLAMAKAGNVENAIHLMQQFHHTELEEEDVSFAEEYAKRMASAEDEKHSERLEQDLKTSREKRLEVLKSKHEKEMASIQNMKKRESDRDVLMKKLEVRAAEFKQMEDEFRARMEAEVARIEEENERLYQKELEDIKSKRGSESQRRSRGSSRSQTRESIQKEHEQESLSLSSALRDELQKQEIILKRKIEQRRQVRKAKFMKICTDLFNEIRDGKSLQSLSFDGLTSAEIESAKNILERGKRQYEQKKRMPGGKAAEKWMKKALNKRFSISLTPEDDVQQAVRRDAIDKSQEAAASAAPHFELYRPRDDEQFNNERSKLEEQERKAKAAKERADAIAKEVEELKSSQRQAIKGEPLNISEDDFMEMLRESNLTTKLLEVERLLRLLVEKNSKTKASS</sequence>
<feature type="compositionally biased region" description="Basic residues" evidence="2">
    <location>
        <begin position="2899"/>
        <end position="2911"/>
    </location>
</feature>
<feature type="compositionally biased region" description="Basic and acidic residues" evidence="2">
    <location>
        <begin position="3072"/>
        <end position="3088"/>
    </location>
</feature>
<feature type="region of interest" description="Disordered" evidence="2">
    <location>
        <begin position="2573"/>
        <end position="2713"/>
    </location>
</feature>
<feature type="region of interest" description="Disordered" evidence="2">
    <location>
        <begin position="3229"/>
        <end position="3273"/>
    </location>
</feature>
<feature type="compositionally biased region" description="Basic and acidic residues" evidence="2">
    <location>
        <begin position="3245"/>
        <end position="3273"/>
    </location>
</feature>
<feature type="compositionally biased region" description="Basic and acidic residues" evidence="2">
    <location>
        <begin position="2884"/>
        <end position="2897"/>
    </location>
</feature>
<dbReference type="PANTHER" id="PTHR47236:SF4">
    <property type="entry name" value="GENE 9195-RELATED"/>
    <property type="match status" value="1"/>
</dbReference>
<dbReference type="InterPro" id="IPR009030">
    <property type="entry name" value="Growth_fac_rcpt_cys_sf"/>
</dbReference>
<name>A0A7S0NF58_9CRYP</name>
<feature type="coiled-coil region" evidence="1">
    <location>
        <begin position="2169"/>
        <end position="2204"/>
    </location>
</feature>
<gene>
    <name evidence="3" type="ORF">HPHI1048_LOCUS24263</name>
</gene>
<evidence type="ECO:0000313" key="3">
    <source>
        <dbReference type="EMBL" id="CAD8509570.1"/>
    </source>
</evidence>
<feature type="region of interest" description="Disordered" evidence="2">
    <location>
        <begin position="3072"/>
        <end position="3116"/>
    </location>
</feature>
<dbReference type="SMART" id="SM01411">
    <property type="entry name" value="Ephrin_rec_like"/>
    <property type="match status" value="8"/>
</dbReference>
<dbReference type="CDD" id="cd00185">
    <property type="entry name" value="TNFRSF"/>
    <property type="match status" value="1"/>
</dbReference>
<feature type="compositionally biased region" description="Basic and acidic residues" evidence="2">
    <location>
        <begin position="2836"/>
        <end position="2856"/>
    </location>
</feature>
<feature type="compositionally biased region" description="Basic and acidic residues" evidence="2">
    <location>
        <begin position="2696"/>
        <end position="2713"/>
    </location>
</feature>
<dbReference type="PANTHER" id="PTHR47236">
    <property type="entry name" value="GENE, 32742-RELATED-RELATED"/>
    <property type="match status" value="1"/>
</dbReference>
<feature type="region of interest" description="Disordered" evidence="2">
    <location>
        <begin position="2788"/>
        <end position="2807"/>
    </location>
</feature>
<dbReference type="EMBL" id="HBEO01035769">
    <property type="protein sequence ID" value="CAD8509570.1"/>
    <property type="molecule type" value="Transcribed_RNA"/>
</dbReference>
<feature type="region of interest" description="Disordered" evidence="2">
    <location>
        <begin position="2884"/>
        <end position="2919"/>
    </location>
</feature>
<feature type="compositionally biased region" description="Basic and acidic residues" evidence="2">
    <location>
        <begin position="2672"/>
        <end position="2688"/>
    </location>
</feature>
<keyword evidence="1" id="KW-0175">Coiled coil</keyword>
<feature type="region of interest" description="Disordered" evidence="2">
    <location>
        <begin position="1769"/>
        <end position="1821"/>
    </location>
</feature>
<feature type="compositionally biased region" description="Polar residues" evidence="2">
    <location>
        <begin position="2659"/>
        <end position="2670"/>
    </location>
</feature>
<feature type="compositionally biased region" description="Acidic residues" evidence="2">
    <location>
        <begin position="1783"/>
        <end position="1801"/>
    </location>
</feature>
<protein>
    <submittedName>
        <fullName evidence="3">Uncharacterized protein</fullName>
    </submittedName>
</protein>
<dbReference type="Gene3D" id="2.10.50.10">
    <property type="entry name" value="Tumor Necrosis Factor Receptor, subunit A, domain 2"/>
    <property type="match status" value="2"/>
</dbReference>
<feature type="compositionally biased region" description="Low complexity" evidence="2">
    <location>
        <begin position="2643"/>
        <end position="2652"/>
    </location>
</feature>